<evidence type="ECO:0000313" key="1">
    <source>
        <dbReference type="EMBL" id="KAA6334835.1"/>
    </source>
</evidence>
<reference evidence="1" key="1">
    <citation type="submission" date="2019-03" db="EMBL/GenBank/DDBJ databases">
        <title>Single cell metagenomics reveals metabolic interactions within the superorganism composed of flagellate Streblomastix strix and complex community of Bacteroidetes bacteria on its surface.</title>
        <authorList>
            <person name="Treitli S.C."/>
            <person name="Kolisko M."/>
            <person name="Husnik F."/>
            <person name="Keeling P."/>
            <person name="Hampl V."/>
        </authorList>
    </citation>
    <scope>NUCLEOTIDE SEQUENCE</scope>
    <source>
        <strain evidence="1">STM</strain>
    </source>
</reference>
<proteinExistence type="predicted"/>
<comment type="caution">
    <text evidence="1">The sequence shown here is derived from an EMBL/GenBank/DDBJ whole genome shotgun (WGS) entry which is preliminary data.</text>
</comment>
<name>A0A5J4RN62_9ZZZZ</name>
<sequence>MKKKKDTIQKNDGKLNVLRNVELQVPNETVSNAVITNLTLVSGGKWVKLIHGNVEDSGEIDMFDVDNAFFGINTFVIDLSKKFLTLNKSNDGDIYFNLNGVLLKRIGYKIDFLNSEDWVDTGTIIPYAINAYTKHTDGTRTFVDNAFTFTINGYTRSLEGNNMETLGYVYNVQTDNTVKLLTSQPTKQYVNGQTEFINFILKDSTHGSGTNFNFGILYTYYTFSNKLITTCLKHQKGKNDLNNINTVKLNPDISSIEEENQKQVGYFTVSLMKEEQVISNELRYNVFSDCFNSVNDFAFLNRLGGWESFNFNGETSQELKTKRNTIFKNQSYSYTVSDQIESVNNVFGEESYSVKSNFISKEIMEWLKEFAMSKAVYELATKRYIVVDDFDISFNSQKSKYQVEMKYHYSDTINNNIQKK</sequence>
<dbReference type="AlphaFoldDB" id="A0A5J4RN62"/>
<gene>
    <name evidence="1" type="ORF">EZS27_016877</name>
</gene>
<accession>A0A5J4RN62</accession>
<dbReference type="EMBL" id="SNRY01000955">
    <property type="protein sequence ID" value="KAA6334835.1"/>
    <property type="molecule type" value="Genomic_DNA"/>
</dbReference>
<protein>
    <submittedName>
        <fullName evidence="1">Uncharacterized protein</fullName>
    </submittedName>
</protein>
<organism evidence="1">
    <name type="scientific">termite gut metagenome</name>
    <dbReference type="NCBI Taxonomy" id="433724"/>
    <lineage>
        <taxon>unclassified sequences</taxon>
        <taxon>metagenomes</taxon>
        <taxon>organismal metagenomes</taxon>
    </lineage>
</organism>